<reference evidence="3 4" key="1">
    <citation type="submission" date="2022-05" db="EMBL/GenBank/DDBJ databases">
        <authorList>
            <consortium name="Genoscope - CEA"/>
            <person name="William W."/>
        </authorList>
    </citation>
    <scope>NUCLEOTIDE SEQUENCE [LARGE SCALE GENOMIC DNA]</scope>
</reference>
<organism evidence="3 4">
    <name type="scientific">Pocillopora meandrina</name>
    <dbReference type="NCBI Taxonomy" id="46732"/>
    <lineage>
        <taxon>Eukaryota</taxon>
        <taxon>Metazoa</taxon>
        <taxon>Cnidaria</taxon>
        <taxon>Anthozoa</taxon>
        <taxon>Hexacorallia</taxon>
        <taxon>Scleractinia</taxon>
        <taxon>Astrocoeniina</taxon>
        <taxon>Pocilloporidae</taxon>
        <taxon>Pocillopora</taxon>
    </lineage>
</organism>
<dbReference type="CDD" id="cd00057">
    <property type="entry name" value="FA58C"/>
    <property type="match status" value="2"/>
</dbReference>
<dbReference type="SUPFAM" id="SSF49785">
    <property type="entry name" value="Galactose-binding domain-like"/>
    <property type="match status" value="2"/>
</dbReference>
<feature type="domain" description="F5/8 type C" evidence="2">
    <location>
        <begin position="287"/>
        <end position="442"/>
    </location>
</feature>
<dbReference type="PROSITE" id="PS01285">
    <property type="entry name" value="FA58C_1"/>
    <property type="match status" value="1"/>
</dbReference>
<feature type="chain" id="PRO_5043493959" description="F5/8 type C domain-containing protein" evidence="1">
    <location>
        <begin position="23"/>
        <end position="442"/>
    </location>
</feature>
<dbReference type="InterPro" id="IPR000421">
    <property type="entry name" value="FA58C"/>
</dbReference>
<dbReference type="FunFam" id="2.60.120.260:FF:000016">
    <property type="entry name" value="Contactin-associated protein-like 4 isoform 1"/>
    <property type="match status" value="2"/>
</dbReference>
<gene>
    <name evidence="3" type="ORF">PMEA_00027504</name>
</gene>
<name>A0AAU9XNN6_9CNID</name>
<comment type="caution">
    <text evidence="3">The sequence shown here is derived from an EMBL/GenBank/DDBJ whole genome shotgun (WGS) entry which is preliminary data.</text>
</comment>
<protein>
    <recommendedName>
        <fullName evidence="2">F5/8 type C domain-containing protein</fullName>
    </recommendedName>
</protein>
<evidence type="ECO:0000256" key="1">
    <source>
        <dbReference type="SAM" id="SignalP"/>
    </source>
</evidence>
<evidence type="ECO:0000259" key="2">
    <source>
        <dbReference type="PROSITE" id="PS50022"/>
    </source>
</evidence>
<dbReference type="AlphaFoldDB" id="A0AAU9XNN6"/>
<accession>A0AAU9XNN6</accession>
<keyword evidence="1" id="KW-0732">Signal</keyword>
<keyword evidence="4" id="KW-1185">Reference proteome</keyword>
<feature type="signal peptide" evidence="1">
    <location>
        <begin position="1"/>
        <end position="22"/>
    </location>
</feature>
<dbReference type="EMBL" id="CALNXJ010000055">
    <property type="protein sequence ID" value="CAH3154089.1"/>
    <property type="molecule type" value="Genomic_DNA"/>
</dbReference>
<dbReference type="Gene3D" id="2.60.120.260">
    <property type="entry name" value="Galactose-binding domain-like"/>
    <property type="match status" value="2"/>
</dbReference>
<proteinExistence type="predicted"/>
<dbReference type="SMART" id="SM00231">
    <property type="entry name" value="FA58C"/>
    <property type="match status" value="2"/>
</dbReference>
<feature type="domain" description="F5/8 type C" evidence="2">
    <location>
        <begin position="141"/>
        <end position="277"/>
    </location>
</feature>
<evidence type="ECO:0000313" key="3">
    <source>
        <dbReference type="EMBL" id="CAH3154089.1"/>
    </source>
</evidence>
<dbReference type="InterPro" id="IPR008979">
    <property type="entry name" value="Galactose-bd-like_sf"/>
</dbReference>
<evidence type="ECO:0000313" key="4">
    <source>
        <dbReference type="Proteomes" id="UP001159428"/>
    </source>
</evidence>
<dbReference type="PANTHER" id="PTHR24543">
    <property type="entry name" value="MULTICOPPER OXIDASE-RELATED"/>
    <property type="match status" value="1"/>
</dbReference>
<sequence length="442" mass="50116">MNFFLRGVLVGLLISEIEVSQAILCKEASLSCPVITRNHRRLKGFKFKTFHLASLISCGLLCQRDPRCVSTNFRKVFKSEGTCELNDRGALLTEKGNELEYDEEAIYTQFYDTKSTTSCLNYNELLVPAASCLSANRCGVCPPVPLGMESGAIFDSQITASSIYTDNFAASNARLHFRGSKNPLRYAGWVPKVKNTNQWLQVDLQQTTRVIGIATQGRHEFDQWVTEYKLQYGDDGLSFRVYQRNGYISDTVFPGNKDRDTVVYHDLNPLIYVRYVRASFPLSFTHVSPVPLGMESGAIFDSQITASSVYNDNLAASNARLHCKGSQNPLRRAGWVAGVKNINQWLQVDLQHITRVIGIATQRRHDFDQWVTKYKLQYGDNGQTFRVYKRNGDISDTVFPGNKDKDTVVYHDLNPLIYVRYVRVLPMAWKGTIAMRIELYSC</sequence>
<dbReference type="Proteomes" id="UP001159428">
    <property type="component" value="Unassembled WGS sequence"/>
</dbReference>
<dbReference type="Pfam" id="PF00754">
    <property type="entry name" value="F5_F8_type_C"/>
    <property type="match status" value="2"/>
</dbReference>
<dbReference type="PROSITE" id="PS50022">
    <property type="entry name" value="FA58C_3"/>
    <property type="match status" value="2"/>
</dbReference>